<dbReference type="Proteomes" id="UP000799776">
    <property type="component" value="Unassembled WGS sequence"/>
</dbReference>
<dbReference type="PANTHER" id="PTHR33337:SF30">
    <property type="entry name" value="DUF636 DOMAIN PROTEIN (AFU_ORTHOLOGUE AFUA_1G03180)"/>
    <property type="match status" value="1"/>
</dbReference>
<evidence type="ECO:0000313" key="7">
    <source>
        <dbReference type="Proteomes" id="UP000799776"/>
    </source>
</evidence>
<sequence>MAQAYHGQCLCGETQWQVQLEPDQAKHILCHCDTCKALSGAPYTLNQIIPRKALHFTSGGTSLKKYTYYGESGKAVDCFYCPNCTSHPYHHQHVMGEDTIVVRTGLLKEGRSFKPAAEIFGKAKLDWEPQIAETFETLPPS</sequence>
<evidence type="ECO:0000256" key="2">
    <source>
        <dbReference type="ARBA" id="ARBA00022723"/>
    </source>
</evidence>
<organism evidence="6 7">
    <name type="scientific">Saccharata proteae CBS 121410</name>
    <dbReference type="NCBI Taxonomy" id="1314787"/>
    <lineage>
        <taxon>Eukaryota</taxon>
        <taxon>Fungi</taxon>
        <taxon>Dikarya</taxon>
        <taxon>Ascomycota</taxon>
        <taxon>Pezizomycotina</taxon>
        <taxon>Dothideomycetes</taxon>
        <taxon>Dothideomycetes incertae sedis</taxon>
        <taxon>Botryosphaeriales</taxon>
        <taxon>Saccharataceae</taxon>
        <taxon>Saccharata</taxon>
    </lineage>
</organism>
<protein>
    <recommendedName>
        <fullName evidence="5">CENP-V/GFA domain-containing protein</fullName>
    </recommendedName>
</protein>
<evidence type="ECO:0000256" key="4">
    <source>
        <dbReference type="ARBA" id="ARBA00023239"/>
    </source>
</evidence>
<evidence type="ECO:0000256" key="3">
    <source>
        <dbReference type="ARBA" id="ARBA00022833"/>
    </source>
</evidence>
<keyword evidence="3" id="KW-0862">Zinc</keyword>
<dbReference type="PROSITE" id="PS51891">
    <property type="entry name" value="CENP_V_GFA"/>
    <property type="match status" value="1"/>
</dbReference>
<dbReference type="EMBL" id="ML978713">
    <property type="protein sequence ID" value="KAF2089832.1"/>
    <property type="molecule type" value="Genomic_DNA"/>
</dbReference>
<feature type="domain" description="CENP-V/GFA" evidence="5">
    <location>
        <begin position="5"/>
        <end position="136"/>
    </location>
</feature>
<accession>A0A9P4M047</accession>
<dbReference type="Gene3D" id="3.90.1590.10">
    <property type="entry name" value="glutathione-dependent formaldehyde- activating enzyme (gfa)"/>
    <property type="match status" value="1"/>
</dbReference>
<comment type="caution">
    <text evidence="6">The sequence shown here is derived from an EMBL/GenBank/DDBJ whole genome shotgun (WGS) entry which is preliminary data.</text>
</comment>
<keyword evidence="2" id="KW-0479">Metal-binding</keyword>
<keyword evidence="4" id="KW-0456">Lyase</keyword>
<proteinExistence type="inferred from homology"/>
<dbReference type="Pfam" id="PF04828">
    <property type="entry name" value="GFA"/>
    <property type="match status" value="1"/>
</dbReference>
<gene>
    <name evidence="6" type="ORF">K490DRAFT_54271</name>
</gene>
<dbReference type="InterPro" id="IPR011057">
    <property type="entry name" value="Mss4-like_sf"/>
</dbReference>
<dbReference type="SUPFAM" id="SSF51316">
    <property type="entry name" value="Mss4-like"/>
    <property type="match status" value="1"/>
</dbReference>
<name>A0A9P4M047_9PEZI</name>
<dbReference type="GO" id="GO:0016846">
    <property type="term" value="F:carbon-sulfur lyase activity"/>
    <property type="evidence" value="ECO:0007669"/>
    <property type="project" value="InterPro"/>
</dbReference>
<comment type="similarity">
    <text evidence="1">Belongs to the Gfa family.</text>
</comment>
<evidence type="ECO:0000313" key="6">
    <source>
        <dbReference type="EMBL" id="KAF2089832.1"/>
    </source>
</evidence>
<dbReference type="AlphaFoldDB" id="A0A9P4M047"/>
<dbReference type="InterPro" id="IPR006913">
    <property type="entry name" value="CENP-V/GFA"/>
</dbReference>
<evidence type="ECO:0000259" key="5">
    <source>
        <dbReference type="PROSITE" id="PS51891"/>
    </source>
</evidence>
<reference evidence="6" key="1">
    <citation type="journal article" date="2020" name="Stud. Mycol.">
        <title>101 Dothideomycetes genomes: a test case for predicting lifestyles and emergence of pathogens.</title>
        <authorList>
            <person name="Haridas S."/>
            <person name="Albert R."/>
            <person name="Binder M."/>
            <person name="Bloem J."/>
            <person name="Labutti K."/>
            <person name="Salamov A."/>
            <person name="Andreopoulos B."/>
            <person name="Baker S."/>
            <person name="Barry K."/>
            <person name="Bills G."/>
            <person name="Bluhm B."/>
            <person name="Cannon C."/>
            <person name="Castanera R."/>
            <person name="Culley D."/>
            <person name="Daum C."/>
            <person name="Ezra D."/>
            <person name="Gonzalez J."/>
            <person name="Henrissat B."/>
            <person name="Kuo A."/>
            <person name="Liang C."/>
            <person name="Lipzen A."/>
            <person name="Lutzoni F."/>
            <person name="Magnuson J."/>
            <person name="Mondo S."/>
            <person name="Nolan M."/>
            <person name="Ohm R."/>
            <person name="Pangilinan J."/>
            <person name="Park H.-J."/>
            <person name="Ramirez L."/>
            <person name="Alfaro M."/>
            <person name="Sun H."/>
            <person name="Tritt A."/>
            <person name="Yoshinaga Y."/>
            <person name="Zwiers L.-H."/>
            <person name="Turgeon B."/>
            <person name="Goodwin S."/>
            <person name="Spatafora J."/>
            <person name="Crous P."/>
            <person name="Grigoriev I."/>
        </authorList>
    </citation>
    <scope>NUCLEOTIDE SEQUENCE</scope>
    <source>
        <strain evidence="6">CBS 121410</strain>
    </source>
</reference>
<dbReference type="GO" id="GO:0046872">
    <property type="term" value="F:metal ion binding"/>
    <property type="evidence" value="ECO:0007669"/>
    <property type="project" value="UniProtKB-KW"/>
</dbReference>
<evidence type="ECO:0000256" key="1">
    <source>
        <dbReference type="ARBA" id="ARBA00005495"/>
    </source>
</evidence>
<keyword evidence="7" id="KW-1185">Reference proteome</keyword>
<dbReference type="OrthoDB" id="1601230at2759"/>
<dbReference type="PANTHER" id="PTHR33337">
    <property type="entry name" value="GFA DOMAIN-CONTAINING PROTEIN"/>
    <property type="match status" value="1"/>
</dbReference>